<sequence>MSSDTSINKTSPQRNFRPSWKNEYSWLEYDAQNNLMFCTLCRAYNKKNTFGTNGKVSAIKDHMKTRDHSKSYKQNKITNVPPEHIISLMKIVYCMAKDDLPLNKFKHLTHLGQLLYSISSSIENNIWRELSLASAIGIIVDESTDIAMESHIIIYVRYFINGIIKIRFLSLLEIKAKDAKSIYNTIIKQFIVKTKNYLNINNNYLKLSTNLNKFFISMPPKKNTKISSHLLIWTLDQESNLMMDITSFTSILILEIQKQFQCNPFINAMKIFRLSDKLLNSQNILEFGNEELELLLDFYNKSQLPLFLLAIVNPNDTCKNECEHGFSKQNLIKTKLRNAINPDTLHMLMMIGLEETDITEFNFNDALNIWYRSKKRRIK</sequence>
<dbReference type="Pfam" id="PF25431">
    <property type="entry name" value="zf-C17orf113"/>
    <property type="match status" value="1"/>
</dbReference>
<accession>A0A9N9H807</accession>
<dbReference type="OrthoDB" id="2016758at2759"/>
<dbReference type="PANTHER" id="PTHR46880">
    <property type="entry name" value="RAS-ASSOCIATING DOMAIN-CONTAINING PROTEIN"/>
    <property type="match status" value="1"/>
</dbReference>
<gene>
    <name evidence="2" type="ORF">CPELLU_LOCUS9553</name>
</gene>
<protein>
    <submittedName>
        <fullName evidence="2">7160_t:CDS:1</fullName>
    </submittedName>
</protein>
<name>A0A9N9H807_9GLOM</name>
<dbReference type="AlphaFoldDB" id="A0A9N9H807"/>
<evidence type="ECO:0000313" key="2">
    <source>
        <dbReference type="EMBL" id="CAG8655575.1"/>
    </source>
</evidence>
<evidence type="ECO:0000259" key="1">
    <source>
        <dbReference type="Pfam" id="PF25431"/>
    </source>
</evidence>
<evidence type="ECO:0000313" key="3">
    <source>
        <dbReference type="Proteomes" id="UP000789759"/>
    </source>
</evidence>
<dbReference type="EMBL" id="CAJVQA010007360">
    <property type="protein sequence ID" value="CAG8655575.1"/>
    <property type="molecule type" value="Genomic_DNA"/>
</dbReference>
<dbReference type="InterPro" id="IPR057456">
    <property type="entry name" value="Znf_C17orf113"/>
</dbReference>
<dbReference type="Proteomes" id="UP000789759">
    <property type="component" value="Unassembled WGS sequence"/>
</dbReference>
<proteinExistence type="predicted"/>
<keyword evidence="3" id="KW-1185">Reference proteome</keyword>
<comment type="caution">
    <text evidence="2">The sequence shown here is derived from an EMBL/GenBank/DDBJ whole genome shotgun (WGS) entry which is preliminary data.</text>
</comment>
<dbReference type="PANTHER" id="PTHR46880:SF5">
    <property type="entry name" value="DUF4371 DOMAIN-CONTAINING PROTEIN"/>
    <property type="match status" value="1"/>
</dbReference>
<organism evidence="2 3">
    <name type="scientific">Cetraspora pellucida</name>
    <dbReference type="NCBI Taxonomy" id="1433469"/>
    <lineage>
        <taxon>Eukaryota</taxon>
        <taxon>Fungi</taxon>
        <taxon>Fungi incertae sedis</taxon>
        <taxon>Mucoromycota</taxon>
        <taxon>Glomeromycotina</taxon>
        <taxon>Glomeromycetes</taxon>
        <taxon>Diversisporales</taxon>
        <taxon>Gigasporaceae</taxon>
        <taxon>Cetraspora</taxon>
    </lineage>
</organism>
<feature type="domain" description="C17orf113 probable zinc finger" evidence="1">
    <location>
        <begin position="24"/>
        <end position="76"/>
    </location>
</feature>
<reference evidence="2" key="1">
    <citation type="submission" date="2021-06" db="EMBL/GenBank/DDBJ databases">
        <authorList>
            <person name="Kallberg Y."/>
            <person name="Tangrot J."/>
            <person name="Rosling A."/>
        </authorList>
    </citation>
    <scope>NUCLEOTIDE SEQUENCE</scope>
    <source>
        <strain evidence="2">FL966</strain>
    </source>
</reference>